<dbReference type="Proteomes" id="UP001139319">
    <property type="component" value="Unassembled WGS sequence"/>
</dbReference>
<feature type="transmembrane region" description="Helical" evidence="6">
    <location>
        <begin position="144"/>
        <end position="170"/>
    </location>
</feature>
<dbReference type="InterPro" id="IPR002781">
    <property type="entry name" value="TM_pro_TauE-like"/>
</dbReference>
<dbReference type="PANTHER" id="PTHR43483:SF3">
    <property type="entry name" value="MEMBRANE TRANSPORTER PROTEIN HI_0806-RELATED"/>
    <property type="match status" value="1"/>
</dbReference>
<evidence type="ECO:0000313" key="7">
    <source>
        <dbReference type="EMBL" id="MCP8899464.1"/>
    </source>
</evidence>
<keyword evidence="3 6" id="KW-0812">Transmembrane</keyword>
<feature type="transmembrane region" description="Helical" evidence="6">
    <location>
        <begin position="177"/>
        <end position="198"/>
    </location>
</feature>
<protein>
    <recommendedName>
        <fullName evidence="6">Probable membrane transporter protein</fullName>
    </recommendedName>
</protein>
<reference evidence="7" key="1">
    <citation type="submission" date="2022-05" db="EMBL/GenBank/DDBJ databases">
        <authorList>
            <person name="Sun H.-N."/>
        </authorList>
    </citation>
    <scope>NUCLEOTIDE SEQUENCE</scope>
    <source>
        <strain evidence="7">HB14</strain>
    </source>
</reference>
<keyword evidence="4 6" id="KW-1133">Transmembrane helix</keyword>
<gene>
    <name evidence="7" type="ORF">M6D89_09160</name>
</gene>
<proteinExistence type="inferred from homology"/>
<dbReference type="Pfam" id="PF01925">
    <property type="entry name" value="TauE"/>
    <property type="match status" value="1"/>
</dbReference>
<feature type="transmembrane region" description="Helical" evidence="6">
    <location>
        <begin position="80"/>
        <end position="100"/>
    </location>
</feature>
<dbReference type="PANTHER" id="PTHR43483">
    <property type="entry name" value="MEMBRANE TRANSPORTER PROTEIN HI_0806-RELATED"/>
    <property type="match status" value="1"/>
</dbReference>
<sequence length="266" mass="27523">MEWWLLAYLALGGITGFFAGLLGIGGGGIMVPILAMLFAHQGVAPEHVVHFALGTSMAAIVPTAVISARAHHRRGSVNWVAVKQLTPGVLLGTFATTFIASHLPTEFLATFFAAFMAFISWYMVFGRAPSADRQLPSAPAMFGVGGGIGGVSALVAIGGGSITVPFLIWCNQHPAKAIGTSAAVGLPIALAGSIGYVINGWGATDSPLALGYVIWPAVVAMACMSLVTAPLGVKVAHRIPVARLKQVFAVMMVSLAIKVLFDVWGG</sequence>
<evidence type="ECO:0000256" key="6">
    <source>
        <dbReference type="RuleBase" id="RU363041"/>
    </source>
</evidence>
<evidence type="ECO:0000256" key="3">
    <source>
        <dbReference type="ARBA" id="ARBA00022692"/>
    </source>
</evidence>
<evidence type="ECO:0000256" key="2">
    <source>
        <dbReference type="ARBA" id="ARBA00009142"/>
    </source>
</evidence>
<feature type="transmembrane region" description="Helical" evidence="6">
    <location>
        <begin position="51"/>
        <end position="68"/>
    </location>
</feature>
<organism evidence="7 8">
    <name type="scientific">Gilvimarinus xylanilyticus</name>
    <dbReference type="NCBI Taxonomy" id="2944139"/>
    <lineage>
        <taxon>Bacteria</taxon>
        <taxon>Pseudomonadati</taxon>
        <taxon>Pseudomonadota</taxon>
        <taxon>Gammaproteobacteria</taxon>
        <taxon>Cellvibrionales</taxon>
        <taxon>Cellvibrionaceae</taxon>
        <taxon>Gilvimarinus</taxon>
    </lineage>
</organism>
<feature type="transmembrane region" description="Helical" evidence="6">
    <location>
        <begin position="107"/>
        <end position="124"/>
    </location>
</feature>
<evidence type="ECO:0000256" key="4">
    <source>
        <dbReference type="ARBA" id="ARBA00022989"/>
    </source>
</evidence>
<feature type="transmembrane region" description="Helical" evidence="6">
    <location>
        <begin position="210"/>
        <end position="235"/>
    </location>
</feature>
<dbReference type="GO" id="GO:0005886">
    <property type="term" value="C:plasma membrane"/>
    <property type="evidence" value="ECO:0007669"/>
    <property type="project" value="UniProtKB-SubCell"/>
</dbReference>
<comment type="similarity">
    <text evidence="2 6">Belongs to the 4-toluene sulfonate uptake permease (TSUP) (TC 2.A.102) family.</text>
</comment>
<keyword evidence="6" id="KW-1003">Cell membrane</keyword>
<feature type="transmembrane region" description="Helical" evidence="6">
    <location>
        <begin position="247"/>
        <end position="265"/>
    </location>
</feature>
<dbReference type="EMBL" id="JAMFTH010000002">
    <property type="protein sequence ID" value="MCP8899464.1"/>
    <property type="molecule type" value="Genomic_DNA"/>
</dbReference>
<evidence type="ECO:0000256" key="5">
    <source>
        <dbReference type="ARBA" id="ARBA00023136"/>
    </source>
</evidence>
<evidence type="ECO:0000313" key="8">
    <source>
        <dbReference type="Proteomes" id="UP001139319"/>
    </source>
</evidence>
<reference evidence="7" key="2">
    <citation type="submission" date="2023-01" db="EMBL/GenBank/DDBJ databases">
        <title>Gilvimarinus xylanilyticus HB14 isolated from Caulerpa lentillifera aquaculture base in Hainan, China.</title>
        <authorList>
            <person name="Zhang Y.-J."/>
        </authorList>
    </citation>
    <scope>NUCLEOTIDE SEQUENCE</scope>
    <source>
        <strain evidence="7">HB14</strain>
    </source>
</reference>
<dbReference type="RefSeq" id="WP_253967762.1">
    <property type="nucleotide sequence ID" value="NZ_JAMFTH010000002.1"/>
</dbReference>
<keyword evidence="8" id="KW-1185">Reference proteome</keyword>
<comment type="subcellular location">
    <subcellularLocation>
        <location evidence="6">Cell membrane</location>
        <topology evidence="6">Multi-pass membrane protein</topology>
    </subcellularLocation>
    <subcellularLocation>
        <location evidence="1">Membrane</location>
        <topology evidence="1">Multi-pass membrane protein</topology>
    </subcellularLocation>
</comment>
<dbReference type="AlphaFoldDB" id="A0A9X2HXI1"/>
<name>A0A9X2HXI1_9GAMM</name>
<comment type="caution">
    <text evidence="7">The sequence shown here is derived from an EMBL/GenBank/DDBJ whole genome shotgun (WGS) entry which is preliminary data.</text>
</comment>
<keyword evidence="5 6" id="KW-0472">Membrane</keyword>
<evidence type="ECO:0000256" key="1">
    <source>
        <dbReference type="ARBA" id="ARBA00004141"/>
    </source>
</evidence>
<accession>A0A9X2HXI1</accession>
<feature type="transmembrane region" description="Helical" evidence="6">
    <location>
        <begin position="6"/>
        <end position="39"/>
    </location>
</feature>